<proteinExistence type="predicted"/>
<protein>
    <submittedName>
        <fullName evidence="2">Uncharacterized protein</fullName>
    </submittedName>
</protein>
<keyword evidence="3" id="KW-1185">Reference proteome</keyword>
<gene>
    <name evidence="2" type="ORF">AVEN_128040_1</name>
</gene>
<keyword evidence="1" id="KW-0812">Transmembrane</keyword>
<dbReference type="OrthoDB" id="6436740at2759"/>
<evidence type="ECO:0000313" key="2">
    <source>
        <dbReference type="EMBL" id="GBL72839.1"/>
    </source>
</evidence>
<organism evidence="2 3">
    <name type="scientific">Araneus ventricosus</name>
    <name type="common">Orbweaver spider</name>
    <name type="synonym">Epeira ventricosa</name>
    <dbReference type="NCBI Taxonomy" id="182803"/>
    <lineage>
        <taxon>Eukaryota</taxon>
        <taxon>Metazoa</taxon>
        <taxon>Ecdysozoa</taxon>
        <taxon>Arthropoda</taxon>
        <taxon>Chelicerata</taxon>
        <taxon>Arachnida</taxon>
        <taxon>Araneae</taxon>
        <taxon>Araneomorphae</taxon>
        <taxon>Entelegynae</taxon>
        <taxon>Araneoidea</taxon>
        <taxon>Araneidae</taxon>
        <taxon>Araneus</taxon>
    </lineage>
</organism>
<accession>A0A4Y2A0D9</accession>
<feature type="transmembrane region" description="Helical" evidence="1">
    <location>
        <begin position="60"/>
        <end position="76"/>
    </location>
</feature>
<evidence type="ECO:0000313" key="3">
    <source>
        <dbReference type="Proteomes" id="UP000499080"/>
    </source>
</evidence>
<reference evidence="2 3" key="1">
    <citation type="journal article" date="2019" name="Sci. Rep.">
        <title>Orb-weaving spider Araneus ventricosus genome elucidates the spidroin gene catalogue.</title>
        <authorList>
            <person name="Kono N."/>
            <person name="Nakamura H."/>
            <person name="Ohtoshi R."/>
            <person name="Moran D.A.P."/>
            <person name="Shinohara A."/>
            <person name="Yoshida Y."/>
            <person name="Fujiwara M."/>
            <person name="Mori M."/>
            <person name="Tomita M."/>
            <person name="Arakawa K."/>
        </authorList>
    </citation>
    <scope>NUCLEOTIDE SEQUENCE [LARGE SCALE GENOMIC DNA]</scope>
</reference>
<sequence>MTRSSMDVRHLNKRLSKRLKAKAAVNRAALSKQLFQSLLAKSLLKGRGLAIRTSTHLPLPLPWLALLVLLVFYFFYSPTCSYHHF</sequence>
<dbReference type="AlphaFoldDB" id="A0A4Y2A0D9"/>
<evidence type="ECO:0000256" key="1">
    <source>
        <dbReference type="SAM" id="Phobius"/>
    </source>
</evidence>
<dbReference type="Proteomes" id="UP000499080">
    <property type="component" value="Unassembled WGS sequence"/>
</dbReference>
<keyword evidence="1" id="KW-0472">Membrane</keyword>
<dbReference type="EMBL" id="BGPR01000002">
    <property type="protein sequence ID" value="GBL72839.1"/>
    <property type="molecule type" value="Genomic_DNA"/>
</dbReference>
<keyword evidence="1" id="KW-1133">Transmembrane helix</keyword>
<name>A0A4Y2A0D9_ARAVE</name>
<comment type="caution">
    <text evidence="2">The sequence shown here is derived from an EMBL/GenBank/DDBJ whole genome shotgun (WGS) entry which is preliminary data.</text>
</comment>